<keyword evidence="3 6" id="KW-0812">Transmembrane</keyword>
<dbReference type="Pfam" id="PF12823">
    <property type="entry name" value="DUF3817"/>
    <property type="match status" value="1"/>
</dbReference>
<evidence type="ECO:0000256" key="2">
    <source>
        <dbReference type="ARBA" id="ARBA00022475"/>
    </source>
</evidence>
<accession>A0A1I1G3N1</accession>
<name>A0A1I1G3N1_9BACT</name>
<evidence type="ECO:0000313" key="9">
    <source>
        <dbReference type="Proteomes" id="UP000199514"/>
    </source>
</evidence>
<feature type="transmembrane region" description="Helical" evidence="6">
    <location>
        <begin position="45"/>
        <end position="66"/>
    </location>
</feature>
<gene>
    <name evidence="8" type="ORF">SAMN05421780_102354</name>
</gene>
<dbReference type="GO" id="GO:0005886">
    <property type="term" value="C:plasma membrane"/>
    <property type="evidence" value="ECO:0007669"/>
    <property type="project" value="UniProtKB-SubCell"/>
</dbReference>
<proteinExistence type="predicted"/>
<feature type="transmembrane region" description="Helical" evidence="6">
    <location>
        <begin position="12"/>
        <end position="33"/>
    </location>
</feature>
<protein>
    <submittedName>
        <fullName evidence="8">Integral membrane protein</fullName>
    </submittedName>
</protein>
<keyword evidence="2" id="KW-1003">Cell membrane</keyword>
<evidence type="ECO:0000256" key="5">
    <source>
        <dbReference type="ARBA" id="ARBA00023136"/>
    </source>
</evidence>
<keyword evidence="4 6" id="KW-1133">Transmembrane helix</keyword>
<dbReference type="NCBIfam" id="TIGR03954">
    <property type="entry name" value="integ_memb_HG"/>
    <property type="match status" value="1"/>
</dbReference>
<keyword evidence="5 6" id="KW-0472">Membrane</keyword>
<feature type="transmembrane region" description="Helical" evidence="6">
    <location>
        <begin position="78"/>
        <end position="96"/>
    </location>
</feature>
<dbReference type="STRING" id="927664.SAMN05421780_102354"/>
<keyword evidence="9" id="KW-1185">Reference proteome</keyword>
<reference evidence="8 9" key="1">
    <citation type="submission" date="2016-10" db="EMBL/GenBank/DDBJ databases">
        <authorList>
            <person name="de Groot N.N."/>
        </authorList>
    </citation>
    <scope>NUCLEOTIDE SEQUENCE [LARGE SCALE GENOMIC DNA]</scope>
    <source>
        <strain evidence="8 9">DSM 6793</strain>
    </source>
</reference>
<dbReference type="OrthoDB" id="1121311at2"/>
<feature type="domain" description="DUF3817" evidence="7">
    <location>
        <begin position="11"/>
        <end position="96"/>
    </location>
</feature>
<evidence type="ECO:0000313" key="8">
    <source>
        <dbReference type="EMBL" id="SFC03800.1"/>
    </source>
</evidence>
<comment type="subcellular location">
    <subcellularLocation>
        <location evidence="1">Cell membrane</location>
        <topology evidence="1">Multi-pass membrane protein</topology>
    </subcellularLocation>
</comment>
<evidence type="ECO:0000256" key="4">
    <source>
        <dbReference type="ARBA" id="ARBA00022989"/>
    </source>
</evidence>
<evidence type="ECO:0000259" key="7">
    <source>
        <dbReference type="Pfam" id="PF12823"/>
    </source>
</evidence>
<evidence type="ECO:0000256" key="3">
    <source>
        <dbReference type="ARBA" id="ARBA00022692"/>
    </source>
</evidence>
<evidence type="ECO:0000256" key="1">
    <source>
        <dbReference type="ARBA" id="ARBA00004651"/>
    </source>
</evidence>
<dbReference type="InterPro" id="IPR023845">
    <property type="entry name" value="DUF3817_TM"/>
</dbReference>
<dbReference type="Proteomes" id="UP000199514">
    <property type="component" value="Unassembled WGS sequence"/>
</dbReference>
<evidence type="ECO:0000256" key="6">
    <source>
        <dbReference type="SAM" id="Phobius"/>
    </source>
</evidence>
<organism evidence="8 9">
    <name type="scientific">Flexibacter flexilis DSM 6793</name>
    <dbReference type="NCBI Taxonomy" id="927664"/>
    <lineage>
        <taxon>Bacteria</taxon>
        <taxon>Pseudomonadati</taxon>
        <taxon>Bacteroidota</taxon>
        <taxon>Cytophagia</taxon>
        <taxon>Cytophagales</taxon>
        <taxon>Flexibacteraceae</taxon>
        <taxon>Flexibacter</taxon>
    </lineage>
</organism>
<dbReference type="EMBL" id="FOLE01000002">
    <property type="protein sequence ID" value="SFC03800.1"/>
    <property type="molecule type" value="Genomic_DNA"/>
</dbReference>
<dbReference type="PANTHER" id="PTHR40077:SF1">
    <property type="entry name" value="MEMBRANE PROTEIN"/>
    <property type="match status" value="1"/>
</dbReference>
<dbReference type="RefSeq" id="WP_091508922.1">
    <property type="nucleotide sequence ID" value="NZ_FOLE01000002.1"/>
</dbReference>
<dbReference type="AlphaFoldDB" id="A0A1I1G3N1"/>
<sequence>MNKFLYNHRDRFRGIALLEGISYILLLFVAMPLKYIWQMPAAVRAVGMAHGVLFVVYVLALLLAATERKWSLVKSVKLFLASLIPFGAFVADKWIMQEENK</sequence>
<dbReference type="PANTHER" id="PTHR40077">
    <property type="entry name" value="MEMBRANE PROTEIN-RELATED"/>
    <property type="match status" value="1"/>
</dbReference>